<accession>A0A0M0JVD2</accession>
<protein>
    <submittedName>
        <fullName evidence="2">Uncharacterized protein</fullName>
    </submittedName>
</protein>
<keyword evidence="3" id="KW-1185">Reference proteome</keyword>
<gene>
    <name evidence="2" type="ORF">Ctob_011689</name>
</gene>
<proteinExistence type="predicted"/>
<name>A0A0M0JVD2_9EUKA</name>
<evidence type="ECO:0000313" key="3">
    <source>
        <dbReference type="Proteomes" id="UP000037460"/>
    </source>
</evidence>
<feature type="region of interest" description="Disordered" evidence="1">
    <location>
        <begin position="933"/>
        <end position="967"/>
    </location>
</feature>
<evidence type="ECO:0000256" key="1">
    <source>
        <dbReference type="SAM" id="MobiDB-lite"/>
    </source>
</evidence>
<dbReference type="AlphaFoldDB" id="A0A0M0JVD2"/>
<evidence type="ECO:0000313" key="2">
    <source>
        <dbReference type="EMBL" id="KOO30495.1"/>
    </source>
</evidence>
<reference evidence="3" key="1">
    <citation type="journal article" date="2015" name="PLoS Genet.">
        <title>Genome Sequence and Transcriptome Analyses of Chrysochromulina tobin: Metabolic Tools for Enhanced Algal Fitness in the Prominent Order Prymnesiales (Haptophyceae).</title>
        <authorList>
            <person name="Hovde B.T."/>
            <person name="Deodato C.R."/>
            <person name="Hunsperger H.M."/>
            <person name="Ryken S.A."/>
            <person name="Yost W."/>
            <person name="Jha R.K."/>
            <person name="Patterson J."/>
            <person name="Monnat R.J. Jr."/>
            <person name="Barlow S.B."/>
            <person name="Starkenburg S.R."/>
            <person name="Cattolico R.A."/>
        </authorList>
    </citation>
    <scope>NUCLEOTIDE SEQUENCE</scope>
    <source>
        <strain evidence="3">CCMP291</strain>
    </source>
</reference>
<organism evidence="2 3">
    <name type="scientific">Chrysochromulina tobinii</name>
    <dbReference type="NCBI Taxonomy" id="1460289"/>
    <lineage>
        <taxon>Eukaryota</taxon>
        <taxon>Haptista</taxon>
        <taxon>Haptophyta</taxon>
        <taxon>Prymnesiophyceae</taxon>
        <taxon>Prymnesiales</taxon>
        <taxon>Chrysochromulinaceae</taxon>
        <taxon>Chrysochromulina</taxon>
    </lineage>
</organism>
<sequence length="1189" mass="131135">MLQLTVDNLVTRVELEAERDMAVAAVTAAAVAAEKALQLRIASLQEQLGGGNWLDSVGRAKRAAAAAESKAAEVASAKEAGEAELKELKELLKLGPRQRAQGAELLKKCTSNAEASKAGLVPELKAPVPAKAADVGLSERWVDQLAFCLEKHLFFAGAGDVARTKLVAHALMRRPAIQNLLNRRDARMERLHRVMEEMIESAKGVLDHLSTGVRGSRSRADHERFEAIVAALTPDGATDLDMGRAITELLGIHHRQLDRALEHRRIANEDGTVGAFSRATAVHRQQRKDYRGVGRCVAINYWHKATRLDTRLGKKKRHREVDPVTGKVFYREHWRHVQYDTDAQIAANFFVSVDYQQYLAEGGLPFSKDVFCQAKCFCIEKSDFQECACPPCTLMREAVRGWHQQRAKWHKEGDQPGTAACGCGCCAKGSAYREASGSLAKLREYMHAPCGKASFPELAIRSGPKATETFELYRRQCCHALLPEEACSHRPPGSKAKEPCKECAPCDKCTWAARMPKCPIEYGDQSDAEWKEYKPRIEPDGRSFQDELVTVKGTRKQLMEKLEMLFADWSPHDWIDRWSAHQRHLTYATFLATEMCISTDFSAQYEHKAFCTRTCEHPARSNMDVFIVTHSPRIENGERIVTTDVWRIFSEAKGSALFHNQALDDIVTYYCKQLGLTRVYVFSDGCRSQYKGKKNFARIAQFPSRIGGVQLVHRFAASHHFKGPHDAYGKDAKVLCRTAERNGKARLASTHSVYYFCATRLPRPCRDGITAKELVAHLPEAPPLPALTPEQQAAETREARAALARAPTQDAARRIARRLDAAGLAVPPVDLLAEDEAAAEAEDVDVVMAAEAEAVPEVPMPGHTEAWVVEDAIALAEAQRVAEEPDAAALEVAAQAGAQEQLRAAEADADEDEQGGDFIFDETGARVGAGHAAALDSDDDDDEVVQVPTHDEVATTEPPRKKAKRKARTRHILTQAPGMEASADGEQRVETEAPRPPGMFTASNYFWLYYASAGVRGLTKKVGINMGSGPGGVAVEGEYHAILDDAADADADSIAGSNAMYEFAGMHSDQPELLYVRTYSCACPTCRVPSTVATDYSCCPYMETVGRWRQQTIHSAVNVAAQRKAQLEDIKTFRTKIKPDKLYAAYASYREELGGRPYWLLKTMSGAKTGQTIKVPGGKTIAKNQWSMN</sequence>
<comment type="caution">
    <text evidence="2">The sequence shown here is derived from an EMBL/GenBank/DDBJ whole genome shotgun (WGS) entry which is preliminary data.</text>
</comment>
<dbReference type="OrthoDB" id="6152551at2759"/>
<dbReference type="EMBL" id="JWZX01002212">
    <property type="protein sequence ID" value="KOO30495.1"/>
    <property type="molecule type" value="Genomic_DNA"/>
</dbReference>
<dbReference type="Proteomes" id="UP000037460">
    <property type="component" value="Unassembled WGS sequence"/>
</dbReference>